<comment type="caution">
    <text evidence="1">The sequence shown here is derived from an EMBL/GenBank/DDBJ whole genome shotgun (WGS) entry which is preliminary data.</text>
</comment>
<accession>A0ABT6UFR1</accession>
<dbReference type="Proteomes" id="UP001159075">
    <property type="component" value="Unassembled WGS sequence"/>
</dbReference>
<reference evidence="1 2" key="1">
    <citation type="submission" date="2022-09" db="EMBL/GenBank/DDBJ databases">
        <title>The outer-membrane cytochrome OmcA is essential for infection of Shewanella oneidensis by a zebrafish-associated bacteriophage.</title>
        <authorList>
            <person name="Grenfell A.W."/>
            <person name="Intile P."/>
            <person name="Mcfarlane J."/>
            <person name="Leung D."/>
            <person name="Abdalla K."/>
            <person name="Wold M."/>
            <person name="Kees E."/>
            <person name="Gralnick J."/>
        </authorList>
    </citation>
    <scope>NUCLEOTIDE SEQUENCE [LARGE SCALE GENOMIC DNA]</scope>
    <source>
        <strain evidence="1 2">NF-5</strain>
    </source>
</reference>
<gene>
    <name evidence="1" type="ORF">ODY93_17140</name>
</gene>
<proteinExistence type="predicted"/>
<dbReference type="EMBL" id="JAOTLW010000020">
    <property type="protein sequence ID" value="MDI5833310.1"/>
    <property type="molecule type" value="Genomic_DNA"/>
</dbReference>
<organism evidence="1 2">
    <name type="scientific">Shewanella xiamenensis</name>
    <dbReference type="NCBI Taxonomy" id="332186"/>
    <lineage>
        <taxon>Bacteria</taxon>
        <taxon>Pseudomonadati</taxon>
        <taxon>Pseudomonadota</taxon>
        <taxon>Gammaproteobacteria</taxon>
        <taxon>Alteromonadales</taxon>
        <taxon>Shewanellaceae</taxon>
        <taxon>Shewanella</taxon>
    </lineage>
</organism>
<protein>
    <submittedName>
        <fullName evidence="1">Uncharacterized protein</fullName>
    </submittedName>
</protein>
<evidence type="ECO:0000313" key="1">
    <source>
        <dbReference type="EMBL" id="MDI5833310.1"/>
    </source>
</evidence>
<evidence type="ECO:0000313" key="2">
    <source>
        <dbReference type="Proteomes" id="UP001159075"/>
    </source>
</evidence>
<name>A0ABT6UFR1_9GAMM</name>
<keyword evidence="2" id="KW-1185">Reference proteome</keyword>
<sequence length="246" mass="27498">MRRESGLKFINLERRHAKNCASLCLWLESSKLEKWQTAELILELSKDEDEFLAFIDANETVYKEHLLVQVPSRTRRPTSDLADPISPNLALMLVVSTKNNSVRNDALNAVLSDKAVLKSGYSVLIACCTSQDLMGINKIFDAQCWYSTKELNAALNEFVASAKELDSSDGSLVINILKRFAEIGVRVYDAMIFDVPIVEVFIQKGLDNVAAFLNQERLIQVLDDAALTIEPNQTVDIDESLLTNSL</sequence>
<dbReference type="RefSeq" id="WP_282679849.1">
    <property type="nucleotide sequence ID" value="NZ_CP106875.1"/>
</dbReference>